<protein>
    <submittedName>
        <fullName evidence="4">Amylo-alpha-1,6-glucosidase</fullName>
    </submittedName>
</protein>
<dbReference type="Gene3D" id="1.50.10.10">
    <property type="match status" value="1"/>
</dbReference>
<dbReference type="InterPro" id="IPR032856">
    <property type="entry name" value="GDE_N_bis"/>
</dbReference>
<dbReference type="InterPro" id="IPR008928">
    <property type="entry name" value="6-hairpin_glycosidase_sf"/>
</dbReference>
<evidence type="ECO:0000259" key="3">
    <source>
        <dbReference type="Pfam" id="PF22422"/>
    </source>
</evidence>
<dbReference type="RefSeq" id="WP_271171856.1">
    <property type="nucleotide sequence ID" value="NZ_BSEJ01000001.1"/>
</dbReference>
<accession>A0A9W6LUZ7</accession>
<feature type="compositionally biased region" description="Basic and acidic residues" evidence="1">
    <location>
        <begin position="15"/>
        <end position="30"/>
    </location>
</feature>
<keyword evidence="5" id="KW-1185">Reference proteome</keyword>
<feature type="region of interest" description="Disordered" evidence="1">
    <location>
        <begin position="1"/>
        <end position="35"/>
    </location>
</feature>
<reference evidence="4" key="1">
    <citation type="journal article" date="2014" name="Int. J. Syst. Evol. Microbiol.">
        <title>Complete genome sequence of Corynebacterium casei LMG S-19264T (=DSM 44701T), isolated from a smear-ripened cheese.</title>
        <authorList>
            <consortium name="US DOE Joint Genome Institute (JGI-PGF)"/>
            <person name="Walter F."/>
            <person name="Albersmeier A."/>
            <person name="Kalinowski J."/>
            <person name="Ruckert C."/>
        </authorList>
    </citation>
    <scope>NUCLEOTIDE SEQUENCE</scope>
    <source>
        <strain evidence="4">VKM Ac-1020</strain>
    </source>
</reference>
<dbReference type="AlphaFoldDB" id="A0A9W6LUZ7"/>
<dbReference type="InterPro" id="IPR054491">
    <property type="entry name" value="MGH1-like_GH"/>
</dbReference>
<evidence type="ECO:0000256" key="1">
    <source>
        <dbReference type="SAM" id="MobiDB-lite"/>
    </source>
</evidence>
<dbReference type="Pfam" id="PF22422">
    <property type="entry name" value="MGH1-like_GH"/>
    <property type="match status" value="1"/>
</dbReference>
<reference evidence="4" key="2">
    <citation type="submission" date="2023-01" db="EMBL/GenBank/DDBJ databases">
        <authorList>
            <person name="Sun Q."/>
            <person name="Evtushenko L."/>
        </authorList>
    </citation>
    <scope>NUCLEOTIDE SEQUENCE</scope>
    <source>
        <strain evidence="4">VKM Ac-1020</strain>
    </source>
</reference>
<feature type="domain" description="Putative glycogen debranching enzyme N-terminal" evidence="2">
    <location>
        <begin position="46"/>
        <end position="225"/>
    </location>
</feature>
<comment type="caution">
    <text evidence="4">The sequence shown here is derived from an EMBL/GenBank/DDBJ whole genome shotgun (WGS) entry which is preliminary data.</text>
</comment>
<dbReference type="Proteomes" id="UP001142462">
    <property type="component" value="Unassembled WGS sequence"/>
</dbReference>
<organism evidence="4 5">
    <name type="scientific">Microbacterium barkeri</name>
    <dbReference type="NCBI Taxonomy" id="33917"/>
    <lineage>
        <taxon>Bacteria</taxon>
        <taxon>Bacillati</taxon>
        <taxon>Actinomycetota</taxon>
        <taxon>Actinomycetes</taxon>
        <taxon>Micrococcales</taxon>
        <taxon>Microbacteriaceae</taxon>
        <taxon>Microbacterium</taxon>
    </lineage>
</organism>
<evidence type="ECO:0000313" key="4">
    <source>
        <dbReference type="EMBL" id="GLJ60129.1"/>
    </source>
</evidence>
<evidence type="ECO:0000313" key="5">
    <source>
        <dbReference type="Proteomes" id="UP001142462"/>
    </source>
</evidence>
<proteinExistence type="predicted"/>
<gene>
    <name evidence="4" type="ORF">GCM10017576_02580</name>
</gene>
<sequence length="723" mass="78250">MTDIVSSPVETADDVEPRTSRLPIDDDRTRPRGLGTVQQPQASVTLVEGSSFCVSRPDGDIVPRQADGLFVQDTRVLSQWELRIDGHSVEPLGIIPAEPFETRFIGRVPARPGHIEPTIIVERRRLVGSGMREDLAISNYGSEPAGLDVVLHVDADFADLFQVKERRAERPAGVTGGFDRDGLHFRLEGEGTAQRGVRVSAPGAQAASGALAFRIVVEPGGTWRGSIEVRPAVDGSELAASFPLGDPVEGTQPALRMRGWHDATPSISVANTVLAAALATSERDLGALRIVDPSHPEDEVVAAGAPWFMALFGRDSLLTSAMMMPFAPSLALGTLRALARLQGARESAMTEEQPGRILHEVRLGADLSLALGGDRVYYGSIDSTPLFAMLVGQARRWGAPREAIEELWPHVRRAIAWIDRFGDRDGDGFVEYQRSTDRGLANQGWKDSSDAIAHRDGTDAQAPIALAEVQGYCYAARLAAAEIAETLGEAAYAAEQRSRAADLQARFHEAFWLPDEGFYALALDARKEPVRVLSSNVGHCLWTGIVPDEVADRVIDRLLQPDLFTGFGIRTLSSRSRRFNPASYHNGSVWPHDTVLAAAGMARYGRRDAAVEVATGLLDALEAFDGRLPELFCGFARDDKPLPVPYPTSCSPQAWAAATPFEILRICLGLDADVPEGRLDIRSVPPAIGRVEITGLPIGPWRLDLRADETRTEVSGLPEGMGT</sequence>
<dbReference type="SUPFAM" id="SSF48208">
    <property type="entry name" value="Six-hairpin glycosidases"/>
    <property type="match status" value="1"/>
</dbReference>
<feature type="domain" description="Mannosylglycerate hydrolase MGH1-like glycoside hydrolase" evidence="3">
    <location>
        <begin position="380"/>
        <end position="622"/>
    </location>
</feature>
<dbReference type="Pfam" id="PF14742">
    <property type="entry name" value="GDE_N_bis"/>
    <property type="match status" value="1"/>
</dbReference>
<name>A0A9W6LUZ7_9MICO</name>
<evidence type="ECO:0000259" key="2">
    <source>
        <dbReference type="Pfam" id="PF14742"/>
    </source>
</evidence>
<dbReference type="EMBL" id="BSEJ01000001">
    <property type="protein sequence ID" value="GLJ60129.1"/>
    <property type="molecule type" value="Genomic_DNA"/>
</dbReference>
<dbReference type="GO" id="GO:0005975">
    <property type="term" value="P:carbohydrate metabolic process"/>
    <property type="evidence" value="ECO:0007669"/>
    <property type="project" value="InterPro"/>
</dbReference>
<dbReference type="InterPro" id="IPR012341">
    <property type="entry name" value="6hp_glycosidase-like_sf"/>
</dbReference>